<organism evidence="5 6">
    <name type="scientific">Myotis brandtii</name>
    <name type="common">Brandt's bat</name>
    <dbReference type="NCBI Taxonomy" id="109478"/>
    <lineage>
        <taxon>Eukaryota</taxon>
        <taxon>Metazoa</taxon>
        <taxon>Chordata</taxon>
        <taxon>Craniata</taxon>
        <taxon>Vertebrata</taxon>
        <taxon>Euteleostomi</taxon>
        <taxon>Mammalia</taxon>
        <taxon>Eutheria</taxon>
        <taxon>Laurasiatheria</taxon>
        <taxon>Chiroptera</taxon>
        <taxon>Yangochiroptera</taxon>
        <taxon>Vespertilionidae</taxon>
        <taxon>Myotis</taxon>
    </lineage>
</organism>
<dbReference type="EMBL" id="KE162306">
    <property type="protein sequence ID" value="EPQ07728.1"/>
    <property type="molecule type" value="Genomic_DNA"/>
</dbReference>
<dbReference type="InterPro" id="IPR045058">
    <property type="entry name" value="GIMA/IAN/Toc"/>
</dbReference>
<evidence type="ECO:0000256" key="1">
    <source>
        <dbReference type="ARBA" id="ARBA00008535"/>
    </source>
</evidence>
<dbReference type="Gene3D" id="3.40.50.300">
    <property type="entry name" value="P-loop containing nucleotide triphosphate hydrolases"/>
    <property type="match status" value="1"/>
</dbReference>
<comment type="similarity">
    <text evidence="1">Belongs to the TRAFAC class TrmE-Era-EngA-EngB-Septin-like GTPase superfamily. AIG1/Toc34/Toc159-like paraseptin GTPase family. IAN subfamily.</text>
</comment>
<dbReference type="GO" id="GO:0005525">
    <property type="term" value="F:GTP binding"/>
    <property type="evidence" value="ECO:0007669"/>
    <property type="project" value="UniProtKB-KW"/>
</dbReference>
<reference evidence="5 6" key="1">
    <citation type="journal article" date="2013" name="Nat. Commun.">
        <title>Genome analysis reveals insights into physiology and longevity of the Brandt's bat Myotis brandtii.</title>
        <authorList>
            <person name="Seim I."/>
            <person name="Fang X."/>
            <person name="Xiong Z."/>
            <person name="Lobanov A.V."/>
            <person name="Huang Z."/>
            <person name="Ma S."/>
            <person name="Feng Y."/>
            <person name="Turanov A.A."/>
            <person name="Zhu Y."/>
            <person name="Lenz T.L."/>
            <person name="Gerashchenko M.V."/>
            <person name="Fan D."/>
            <person name="Hee Yim S."/>
            <person name="Yao X."/>
            <person name="Jordan D."/>
            <person name="Xiong Y."/>
            <person name="Ma Y."/>
            <person name="Lyapunov A.N."/>
            <person name="Chen G."/>
            <person name="Kulakova O.I."/>
            <person name="Sun Y."/>
            <person name="Lee S.G."/>
            <person name="Bronson R.T."/>
            <person name="Moskalev A.A."/>
            <person name="Sunyaev S.R."/>
            <person name="Zhang G."/>
            <person name="Krogh A."/>
            <person name="Wang J."/>
            <person name="Gladyshev V.N."/>
        </authorList>
    </citation>
    <scope>NUCLEOTIDE SEQUENCE [LARGE SCALE GENOMIC DNA]</scope>
</reference>
<dbReference type="SUPFAM" id="SSF52540">
    <property type="entry name" value="P-loop containing nucleoside triphosphate hydrolases"/>
    <property type="match status" value="1"/>
</dbReference>
<gene>
    <name evidence="5" type="ORF">D623_10003739</name>
</gene>
<dbReference type="Proteomes" id="UP000052978">
    <property type="component" value="Unassembled WGS sequence"/>
</dbReference>
<sequence length="348" mass="39402">MAAQVSGSGMTQHQTGCHFSWIPLSPQIPQFCTFSHTPATGLVGTCISELLEKMAGLQDNTLRIVLVGKTGNGKSATGNSILGDNAFESKIAAHAVTKSCKKEERHWKGRNLLVVDTPGLFDTKETLMTTCKEISRCVLLSYPGPHAIILVLQLGRYTEEEQKTVTLIKAIFGEKAMENMIILFTRKDGLGDQTLHDFLKGAENLQSIIQECGNRCCAFNNQERIEETAKEAQRQELVELIEKMVQKNGGAYFSAPIYKDIGKKLQHQKEALKIIYEDQLKKKTKLVEDLYAQGKISKQEIEKEKIIYFEIYKENIKNIEEEAKRNIFEDIVKRVWSVLLGIWNKFWK</sequence>
<dbReference type="InterPro" id="IPR006703">
    <property type="entry name" value="G_AIG1"/>
</dbReference>
<dbReference type="InterPro" id="IPR027417">
    <property type="entry name" value="P-loop_NTPase"/>
</dbReference>
<keyword evidence="6" id="KW-1185">Reference proteome</keyword>
<dbReference type="Pfam" id="PF04548">
    <property type="entry name" value="AIG1"/>
    <property type="match status" value="1"/>
</dbReference>
<evidence type="ECO:0000259" key="4">
    <source>
        <dbReference type="PROSITE" id="PS51720"/>
    </source>
</evidence>
<dbReference type="CDD" id="cd01852">
    <property type="entry name" value="AIG1"/>
    <property type="match status" value="1"/>
</dbReference>
<proteinExistence type="inferred from homology"/>
<evidence type="ECO:0000256" key="3">
    <source>
        <dbReference type="ARBA" id="ARBA00023134"/>
    </source>
</evidence>
<name>S7PBY4_MYOBR</name>
<dbReference type="PANTHER" id="PTHR10903:SF170">
    <property type="entry name" value="GTPASE IMAP FAMILY MEMBER 7"/>
    <property type="match status" value="1"/>
</dbReference>
<dbReference type="AlphaFoldDB" id="S7PBY4"/>
<evidence type="ECO:0000313" key="5">
    <source>
        <dbReference type="EMBL" id="EPQ07728.1"/>
    </source>
</evidence>
<keyword evidence="3" id="KW-0342">GTP-binding</keyword>
<feature type="domain" description="AIG1-type G" evidence="4">
    <location>
        <begin position="59"/>
        <end position="262"/>
    </location>
</feature>
<protein>
    <submittedName>
        <fullName evidence="5">GTPase IMAP family member 7</fullName>
    </submittedName>
</protein>
<keyword evidence="2" id="KW-0547">Nucleotide-binding</keyword>
<dbReference type="PROSITE" id="PS51720">
    <property type="entry name" value="G_AIG1"/>
    <property type="match status" value="1"/>
</dbReference>
<accession>S7PBY4</accession>
<dbReference type="PANTHER" id="PTHR10903">
    <property type="entry name" value="GTPASE, IMAP FAMILY MEMBER-RELATED"/>
    <property type="match status" value="1"/>
</dbReference>
<evidence type="ECO:0000256" key="2">
    <source>
        <dbReference type="ARBA" id="ARBA00022741"/>
    </source>
</evidence>
<evidence type="ECO:0000313" key="6">
    <source>
        <dbReference type="Proteomes" id="UP000052978"/>
    </source>
</evidence>
<dbReference type="FunFam" id="3.40.50.300:FF:000366">
    <property type="entry name" value="GTPase, IMAP family member 2"/>
    <property type="match status" value="1"/>
</dbReference>